<feature type="compositionally biased region" description="Low complexity" evidence="2">
    <location>
        <begin position="692"/>
        <end position="709"/>
    </location>
</feature>
<gene>
    <name evidence="3" type="ORF">C4B63_12g196</name>
</gene>
<feature type="coiled-coil region" evidence="1">
    <location>
        <begin position="903"/>
        <end position="965"/>
    </location>
</feature>
<evidence type="ECO:0000313" key="3">
    <source>
        <dbReference type="EMBL" id="PWU98494.1"/>
    </source>
</evidence>
<feature type="compositionally biased region" description="Polar residues" evidence="2">
    <location>
        <begin position="72"/>
        <end position="82"/>
    </location>
</feature>
<sequence length="1314" mass="141713">MSQTEGAKQSGKSFRGTDALPLTLLRRSCPEFISAIASVKEHQVKKASNKNRGSILEFGQELDAAVPPQCIRSGTTRTNTDEPFNVRDDSASAAPQVSEGLAERIQERNASTMAPKKRRRDGMISLSTTAAPSSSPTAASASHRIDDNNIGAAAFVASGSRNRRALPESPRSFLREALVNCSRREEDAIPDELVANFDGMAFFQLLQQCSGGVCVSLERAEEGVDGQNGSDYSTSPPSPMTKSSSSLNGSGNLPIGRLSKRELQAQLSAALAWASSAVHGGEDENDDGGDDNDDDDGDDAGVMVRLPRAILETASQIEHPSLIFELLHCKDSKGRSKGAGACCGKNTYTDDTEEDDDDEREEEDEEDRSFLGDLDDLKETTEKVNSLSLHTINELAAWWGIPVEGGNGEVYRLTITEHFRLLAFTICAVVSNTLEPQPLFSSCAGGNWRQDGNNASIHSSGHKKAAADAANGASEAGVREMTPRREDDQDGPMRGLLSLRHDICTLSAEHLRYFANIFGFPDRCCSPEDIFAAISAVAVVTFFSPLPTPLLEKVCHELSISTVEENTESVDAHQLPELLAEKISHYFYSPRYSVPSVSKLSFMPQMQIHEHAPGRYTCTVDNAKLMKVIMLQRLISNRFSCNKIRWHALLTVINDKLSFYVWHRNTGPITARMIVRTQDPKKKRKNNGINGGDNNNKSKNSDSSPNPESSLRESSALFLEREVEAAPGELMGFENFVSLTVALHSSTMSQSGYRLYNRVEDRLVFQYAMDLICPNGAPPVEEKRKKSSSNHQNGKSTCANRGLENSMEQGRVNQQATTDSSATATANTENEKRRKEWEKVVIKLEKSESQQREAVDQAWNSGYRQLLNEHGKSYQKALQKKKDRERKMLLAKVGPSPELLRELETLTQTVSATRAQVTKLAKEKSKEEAATKKLQEQIEEGKLEVEQLRQQLKSSNELLLSLEAEAAACITRFKERGEAKRRKRRDLAAALRIPEMSSTRHETLAINDLQSFWAPSSTNGANSQLLLLSTLSATSSSPARSPQSSAIAAPGVNPNLAFSFVGGGGSGRCGLSNPLPRASEENSCGVFSPPLQSTAEEVLGVGISTWASMTDPLSFGEGGKGGDTANTFGTPSAAVLFSPQPPPLQQPEAATHLAGVDTAGGSAAGQSSSFTVTAPFTSGGAAPRFTLDANACPFTPTTMVTGRTSCNSAPHTSFGVKTGAAPVSLHSPLSTSPTTVISGNSPVFAGGMFPERPRYTSVSAPVSGGVASNEAFSTDPLQSSAPLFAPPVMSSASGKFLQPTSKALSLNFTTAPWN</sequence>
<dbReference type="VEuPathDB" id="TriTrypDB:TcCL_NonESM02190"/>
<feature type="region of interest" description="Disordered" evidence="2">
    <location>
        <begin position="69"/>
        <end position="94"/>
    </location>
</feature>
<dbReference type="VEuPathDB" id="TriTrypDB:BCY84_13024"/>
<dbReference type="VEuPathDB" id="TriTrypDB:C4B63_12g196"/>
<dbReference type="VEuPathDB" id="TriTrypDB:TCSYLVIO_001650"/>
<feature type="region of interest" description="Disordered" evidence="2">
    <location>
        <begin position="778"/>
        <end position="836"/>
    </location>
</feature>
<dbReference type="Proteomes" id="UP000246121">
    <property type="component" value="Unassembled WGS sequence"/>
</dbReference>
<feature type="compositionally biased region" description="Polar residues" evidence="2">
    <location>
        <begin position="789"/>
        <end position="799"/>
    </location>
</feature>
<organism evidence="3 4">
    <name type="scientific">Trypanosoma cruzi</name>
    <dbReference type="NCBI Taxonomy" id="5693"/>
    <lineage>
        <taxon>Eukaryota</taxon>
        <taxon>Discoba</taxon>
        <taxon>Euglenozoa</taxon>
        <taxon>Kinetoplastea</taxon>
        <taxon>Metakinetoplastina</taxon>
        <taxon>Trypanosomatida</taxon>
        <taxon>Trypanosomatidae</taxon>
        <taxon>Trypanosoma</taxon>
        <taxon>Schizotrypanum</taxon>
    </lineage>
</organism>
<name>A0A2V2VQS0_TRYCR</name>
<comment type="caution">
    <text evidence="3">The sequence shown here is derived from an EMBL/GenBank/DDBJ whole genome shotgun (WGS) entry which is preliminary data.</text>
</comment>
<feature type="region of interest" description="Disordered" evidence="2">
    <location>
        <begin position="223"/>
        <end position="255"/>
    </location>
</feature>
<feature type="region of interest" description="Disordered" evidence="2">
    <location>
        <begin position="276"/>
        <end position="301"/>
    </location>
</feature>
<evidence type="ECO:0000256" key="2">
    <source>
        <dbReference type="SAM" id="MobiDB-lite"/>
    </source>
</evidence>
<dbReference type="VEuPathDB" id="TriTrypDB:ECC02_002933"/>
<feature type="compositionally biased region" description="Acidic residues" evidence="2">
    <location>
        <begin position="350"/>
        <end position="367"/>
    </location>
</feature>
<dbReference type="EMBL" id="PRFA01000012">
    <property type="protein sequence ID" value="PWU98494.1"/>
    <property type="molecule type" value="Genomic_DNA"/>
</dbReference>
<feature type="region of interest" description="Disordered" evidence="2">
    <location>
        <begin position="454"/>
        <end position="493"/>
    </location>
</feature>
<feature type="compositionally biased region" description="Basic and acidic residues" evidence="2">
    <location>
        <begin position="477"/>
        <end position="487"/>
    </location>
</feature>
<keyword evidence="1" id="KW-0175">Coiled coil</keyword>
<feature type="compositionally biased region" description="Low complexity" evidence="2">
    <location>
        <begin position="240"/>
        <end position="253"/>
    </location>
</feature>
<dbReference type="VEuPathDB" id="TriTrypDB:TcYC6_0043480"/>
<dbReference type="VEuPathDB" id="TriTrypDB:TcBrA4_0090270"/>
<evidence type="ECO:0000313" key="4">
    <source>
        <dbReference type="Proteomes" id="UP000246121"/>
    </source>
</evidence>
<feature type="compositionally biased region" description="Low complexity" evidence="2">
    <location>
        <begin position="127"/>
        <end position="142"/>
    </location>
</feature>
<dbReference type="VEuPathDB" id="TriTrypDB:TcG_01866"/>
<dbReference type="VEuPathDB" id="TriTrypDB:TcCLB.507765.140"/>
<proteinExistence type="predicted"/>
<feature type="compositionally biased region" description="Low complexity" evidence="2">
    <location>
        <begin position="467"/>
        <end position="476"/>
    </location>
</feature>
<dbReference type="VEuPathDB" id="TriTrypDB:C3747_43g168"/>
<feature type="region of interest" description="Disordered" evidence="2">
    <location>
        <begin position="333"/>
        <end position="371"/>
    </location>
</feature>
<feature type="compositionally biased region" description="Low complexity" evidence="2">
    <location>
        <begin position="813"/>
        <end position="828"/>
    </location>
</feature>
<dbReference type="VEuPathDB" id="TriTrypDB:TcCLB.510101.340"/>
<evidence type="ECO:0000256" key="1">
    <source>
        <dbReference type="SAM" id="Coils"/>
    </source>
</evidence>
<accession>A0A2V2VQS0</accession>
<feature type="compositionally biased region" description="Acidic residues" evidence="2">
    <location>
        <begin position="283"/>
        <end position="299"/>
    </location>
</feature>
<protein>
    <submittedName>
        <fullName evidence="3">Uncharacterized protein</fullName>
    </submittedName>
</protein>
<dbReference type="VEuPathDB" id="TriTrypDB:TCDM_00676"/>
<feature type="region of interest" description="Disordered" evidence="2">
    <location>
        <begin position="673"/>
        <end position="714"/>
    </location>
</feature>
<reference evidence="3 4" key="1">
    <citation type="journal article" date="2018" name="Microb. Genom.">
        <title>Expanding an expanded genome: long-read sequencing of Trypanosoma cruzi.</title>
        <authorList>
            <person name="Berna L."/>
            <person name="Rodriguez M."/>
            <person name="Chiribao M.L."/>
            <person name="Parodi-Talice A."/>
            <person name="Pita S."/>
            <person name="Rijo G."/>
            <person name="Alvarez-Valin F."/>
            <person name="Robello C."/>
        </authorList>
    </citation>
    <scope>NUCLEOTIDE SEQUENCE [LARGE SCALE GENOMIC DNA]</scope>
    <source>
        <strain evidence="3 4">Dm28c</strain>
    </source>
</reference>
<dbReference type="VEuPathDB" id="TriTrypDB:Tc_MARK_496"/>
<feature type="region of interest" description="Disordered" evidence="2">
    <location>
        <begin position="126"/>
        <end position="145"/>
    </location>
</feature>